<reference evidence="3 4" key="1">
    <citation type="journal article" date="2016" name="Int. J. Syst. Evol. Microbiol.">
        <title>Descriptions of Anaerotaenia torta gen. nov., sp. nov. and Anaerocolumna cellulosilytica gen. nov., sp. nov. isolated from a methanogenic reactor of cattle waste.</title>
        <authorList>
            <person name="Uek A."/>
            <person name="Ohtaki Y."/>
            <person name="Kaku N."/>
            <person name="Ueki K."/>
        </authorList>
    </citation>
    <scope>NUCLEOTIDE SEQUENCE [LARGE SCALE GENOMIC DNA]</scope>
    <source>
        <strain evidence="3 4">SN021</strain>
    </source>
</reference>
<dbReference type="GO" id="GO:0006935">
    <property type="term" value="P:chemotaxis"/>
    <property type="evidence" value="ECO:0007669"/>
    <property type="project" value="InterPro"/>
</dbReference>
<dbReference type="PANTHER" id="PTHR32089">
    <property type="entry name" value="METHYL-ACCEPTING CHEMOTAXIS PROTEIN MCPB"/>
    <property type="match status" value="1"/>
</dbReference>
<dbReference type="GO" id="GO:0016020">
    <property type="term" value="C:membrane"/>
    <property type="evidence" value="ECO:0007669"/>
    <property type="project" value="InterPro"/>
</dbReference>
<protein>
    <submittedName>
        <fullName evidence="3">Methyl-accepting chemotaxis protein</fullName>
    </submittedName>
</protein>
<dbReference type="Pfam" id="PF00015">
    <property type="entry name" value="MCPsignal"/>
    <property type="match status" value="1"/>
</dbReference>
<keyword evidence="1" id="KW-0807">Transducer</keyword>
<evidence type="ECO:0000256" key="1">
    <source>
        <dbReference type="ARBA" id="ARBA00023224"/>
    </source>
</evidence>
<organism evidence="3 4">
    <name type="scientific">Anaerocolumna cellulosilytica</name>
    <dbReference type="NCBI Taxonomy" id="433286"/>
    <lineage>
        <taxon>Bacteria</taxon>
        <taxon>Bacillati</taxon>
        <taxon>Bacillota</taxon>
        <taxon>Clostridia</taxon>
        <taxon>Lachnospirales</taxon>
        <taxon>Lachnospiraceae</taxon>
        <taxon>Anaerocolumna</taxon>
    </lineage>
</organism>
<dbReference type="PROSITE" id="PS50885">
    <property type="entry name" value="HAMP"/>
    <property type="match status" value="1"/>
</dbReference>
<dbReference type="InterPro" id="IPR003660">
    <property type="entry name" value="HAMP_dom"/>
</dbReference>
<dbReference type="EMBL" id="AP023367">
    <property type="protein sequence ID" value="BCJ93444.1"/>
    <property type="molecule type" value="Genomic_DNA"/>
</dbReference>
<dbReference type="SUPFAM" id="SSF58104">
    <property type="entry name" value="Methyl-accepting chemotaxis protein (MCP) signaling domain"/>
    <property type="match status" value="1"/>
</dbReference>
<dbReference type="Gene3D" id="1.10.287.950">
    <property type="entry name" value="Methyl-accepting chemotaxis protein"/>
    <property type="match status" value="1"/>
</dbReference>
<comment type="similarity">
    <text evidence="2">Belongs to the methyl-accepting chemotaxis (MCP) protein family.</text>
</comment>
<dbReference type="InterPro" id="IPR004090">
    <property type="entry name" value="Chemotax_Me-accpt_rcpt"/>
</dbReference>
<dbReference type="PANTHER" id="PTHR32089:SF112">
    <property type="entry name" value="LYSOZYME-LIKE PROTEIN-RELATED"/>
    <property type="match status" value="1"/>
</dbReference>
<name>A0A6S6QS56_9FIRM</name>
<dbReference type="GO" id="GO:0007165">
    <property type="term" value="P:signal transduction"/>
    <property type="evidence" value="ECO:0007669"/>
    <property type="project" value="UniProtKB-KW"/>
</dbReference>
<dbReference type="KEGG" id="acel:acsn021_10130"/>
<gene>
    <name evidence="3" type="ORF">acsn021_10130</name>
</gene>
<dbReference type="PROSITE" id="PS50111">
    <property type="entry name" value="CHEMOTAXIS_TRANSDUC_2"/>
    <property type="match status" value="1"/>
</dbReference>
<sequence>MNILSKLKIRTKLTILIATLMVGILCVGLAGLFYNQKSNKAMKTLYEDNLVIVQMLSDVRNYTRVNFANVLKLMTSTDAQYQKKTLEDISVRDKTITTNLEEYGKSELDEFEQELFSRVMGKYMDWTTVSGEILNYVQAGNSTEALNLFKSKGEVVFEDMQNDIKELANYNVNQSSDTFTTSENDARDSFNILFIVVAAVAVIGSSLGLAIAYSITKPIKLLVGAINNTSELNLRNDNTLESLKKYKGEIGIMAGSVMKMQEALRNTIITLSNIANSLSTSAEELSSSTEENSKTVHQVVTAINEIAEGNGSQAEMVSSTSATMTAVSKSIDEVNKAILTNSENSQYSLKIVEKGQKAVDVTSGKMKENIMVTGEVYDSIQELTEYMLQVSNITQLINEIASQTNLLALNAAIEAARAGEAGKGFSVVAEEIRKLAEQSSGAVQEISAIINNTVIKNKTASEKIDQVKVIVSEQEKVLDTTRVVFEQIKKSVENIAEQAEYSAGLLSTIDEDSKNIAAQTQDMAAVAEESAASSEEISASSEEQLATIEMIAQASGDLAELATQLKGEIKRFTL</sequence>
<dbReference type="PRINTS" id="PR00260">
    <property type="entry name" value="CHEMTRNSDUCR"/>
</dbReference>
<keyword evidence="4" id="KW-1185">Reference proteome</keyword>
<evidence type="ECO:0000256" key="2">
    <source>
        <dbReference type="ARBA" id="ARBA00029447"/>
    </source>
</evidence>
<dbReference type="InterPro" id="IPR047347">
    <property type="entry name" value="YvaQ-like_sensor"/>
</dbReference>
<dbReference type="InterPro" id="IPR004089">
    <property type="entry name" value="MCPsignal_dom"/>
</dbReference>
<dbReference type="Pfam" id="PF12729">
    <property type="entry name" value="4HB_MCP_1"/>
    <property type="match status" value="1"/>
</dbReference>
<dbReference type="InterPro" id="IPR024478">
    <property type="entry name" value="HlyB_4HB_MCP"/>
</dbReference>
<proteinExistence type="inferred from homology"/>
<dbReference type="RefSeq" id="WP_184090659.1">
    <property type="nucleotide sequence ID" value="NZ_AP023367.1"/>
</dbReference>
<dbReference type="CDD" id="cd19411">
    <property type="entry name" value="MCP2201-like_sensor"/>
    <property type="match status" value="1"/>
</dbReference>
<dbReference type="Proteomes" id="UP000515561">
    <property type="component" value="Chromosome"/>
</dbReference>
<evidence type="ECO:0000313" key="4">
    <source>
        <dbReference type="Proteomes" id="UP000515561"/>
    </source>
</evidence>
<accession>A0A6S6QS56</accession>
<dbReference type="SMART" id="SM00283">
    <property type="entry name" value="MA"/>
    <property type="match status" value="1"/>
</dbReference>
<dbReference type="AlphaFoldDB" id="A0A6S6QS56"/>
<evidence type="ECO:0000313" key="3">
    <source>
        <dbReference type="EMBL" id="BCJ93444.1"/>
    </source>
</evidence>
<dbReference type="GO" id="GO:0004888">
    <property type="term" value="F:transmembrane signaling receptor activity"/>
    <property type="evidence" value="ECO:0007669"/>
    <property type="project" value="InterPro"/>
</dbReference>